<accession>A0A4Y4D4X3</accession>
<dbReference type="InterPro" id="IPR001279">
    <property type="entry name" value="Metallo-B-lactamas"/>
</dbReference>
<dbReference type="InterPro" id="IPR050114">
    <property type="entry name" value="UPF0173_UPF0282_UlaG_hydrolase"/>
</dbReference>
<feature type="domain" description="Metallo-beta-lactamase" evidence="1">
    <location>
        <begin position="23"/>
        <end position="195"/>
    </location>
</feature>
<gene>
    <name evidence="2" type="ORF">KVA01_15370</name>
</gene>
<dbReference type="Gene3D" id="3.60.15.10">
    <property type="entry name" value="Ribonuclease Z/Hydroxyacylglutathione hydrolase-like"/>
    <property type="match status" value="1"/>
</dbReference>
<keyword evidence="3" id="KW-1185">Reference proteome</keyword>
<name>A0A4Y4D4X3_KOCVA</name>
<dbReference type="Proteomes" id="UP000315730">
    <property type="component" value="Unassembled WGS sequence"/>
</dbReference>
<dbReference type="Pfam" id="PF13483">
    <property type="entry name" value="Lactamase_B_3"/>
    <property type="match status" value="1"/>
</dbReference>
<dbReference type="STRING" id="1272.GCA_900014985_01535"/>
<dbReference type="SUPFAM" id="SSF56281">
    <property type="entry name" value="Metallo-hydrolase/oxidoreductase"/>
    <property type="match status" value="1"/>
</dbReference>
<comment type="caution">
    <text evidence="2">The sequence shown here is derived from an EMBL/GenBank/DDBJ whole genome shotgun (WGS) entry which is preliminary data.</text>
</comment>
<dbReference type="GO" id="GO:0016787">
    <property type="term" value="F:hydrolase activity"/>
    <property type="evidence" value="ECO:0007669"/>
    <property type="project" value="UniProtKB-KW"/>
</dbReference>
<dbReference type="PANTHER" id="PTHR43546:SF3">
    <property type="entry name" value="UPF0173 METAL-DEPENDENT HYDROLASE MJ1163"/>
    <property type="match status" value="1"/>
</dbReference>
<reference evidence="2 3" key="1">
    <citation type="submission" date="2019-06" db="EMBL/GenBank/DDBJ databases">
        <title>Whole genome shotgun sequence of Kocuria varians NBRC 15358.</title>
        <authorList>
            <person name="Hosoyama A."/>
            <person name="Uohara A."/>
            <person name="Ohji S."/>
            <person name="Ichikawa N."/>
        </authorList>
    </citation>
    <scope>NUCLEOTIDE SEQUENCE [LARGE SCALE GENOMIC DNA]</scope>
    <source>
        <strain evidence="2 3">NBRC 15358</strain>
    </source>
</reference>
<dbReference type="AlphaFoldDB" id="A0A4Y4D4X3"/>
<dbReference type="SMART" id="SM00849">
    <property type="entry name" value="Lactamase_B"/>
    <property type="match status" value="1"/>
</dbReference>
<organism evidence="2 3">
    <name type="scientific">Kocuria varians</name>
    <name type="common">Micrococcus varians</name>
    <dbReference type="NCBI Taxonomy" id="1272"/>
    <lineage>
        <taxon>Bacteria</taxon>
        <taxon>Bacillati</taxon>
        <taxon>Actinomycetota</taxon>
        <taxon>Actinomycetes</taxon>
        <taxon>Micrococcales</taxon>
        <taxon>Micrococcaceae</taxon>
        <taxon>Kocuria</taxon>
    </lineage>
</organism>
<protein>
    <submittedName>
        <fullName evidence="2">MBL fold metallo-hydrolase</fullName>
    </submittedName>
</protein>
<proteinExistence type="predicted"/>
<evidence type="ECO:0000259" key="1">
    <source>
        <dbReference type="SMART" id="SM00849"/>
    </source>
</evidence>
<evidence type="ECO:0000313" key="2">
    <source>
        <dbReference type="EMBL" id="GEC99382.1"/>
    </source>
</evidence>
<dbReference type="EMBL" id="BJNW01000012">
    <property type="protein sequence ID" value="GEC99382.1"/>
    <property type="molecule type" value="Genomic_DNA"/>
</dbReference>
<keyword evidence="2" id="KW-0378">Hydrolase</keyword>
<dbReference type="PANTHER" id="PTHR43546">
    <property type="entry name" value="UPF0173 METAL-DEPENDENT HYDROLASE MJ1163-RELATED"/>
    <property type="match status" value="1"/>
</dbReference>
<dbReference type="InterPro" id="IPR036866">
    <property type="entry name" value="RibonucZ/Hydroxyglut_hydro"/>
</dbReference>
<evidence type="ECO:0000313" key="3">
    <source>
        <dbReference type="Proteomes" id="UP000315730"/>
    </source>
</evidence>
<sequence length="236" mass="25576">MPGDLLRGVLSRYAGSMLLTKFTHSCVRLEKEGHVLVIDPGTFSEVEEALEGAGTVLITHVHADHYDADRLVAALQASPDLAVHGPRQVIEELAPRVEDAALLHAVDADSEFAAGPFTVRTFGGQHALIHPLIPTIQNVGYVVDDVVFHPGDSFVVPHGLTVPTVLVPLHAPWSKMSEVIDFVIATRATRVYQIHDALLSETGFGVVEKQVSHFAGVYGTEYRHLDTRESVELPAA</sequence>